<keyword evidence="5" id="KW-0472">Membrane</keyword>
<keyword evidence="5" id="KW-1133">Transmembrane helix</keyword>
<gene>
    <name evidence="6" type="ORF">GWI33_007038</name>
</gene>
<evidence type="ECO:0000256" key="3">
    <source>
        <dbReference type="ARBA" id="ARBA00023170"/>
    </source>
</evidence>
<dbReference type="PANTHER" id="PTHR24248:SF134">
    <property type="entry name" value="OCTOPAMINE RECEPTOR BETA-1R"/>
    <property type="match status" value="1"/>
</dbReference>
<dbReference type="Proteomes" id="UP000625711">
    <property type="component" value="Unassembled WGS sequence"/>
</dbReference>
<evidence type="ECO:0000256" key="4">
    <source>
        <dbReference type="ARBA" id="ARBA00023224"/>
    </source>
</evidence>
<dbReference type="PANTHER" id="PTHR24248">
    <property type="entry name" value="ADRENERGIC RECEPTOR-RELATED G-PROTEIN COUPLED RECEPTOR"/>
    <property type="match status" value="1"/>
</dbReference>
<sequence length="119" mass="13641">MFGRYVISTLCGSELCHSPPWVVTLVFWVGYFNSALNPLIYAYFNREFRVAFKKTLQGCCQMTSKLICWRFGRRRNVAIAYSNASSDIHNSNHHHREGNGPRCSYNISEGEIVNLQSEA</sequence>
<organism evidence="6 7">
    <name type="scientific">Rhynchophorus ferrugineus</name>
    <name type="common">Red palm weevil</name>
    <name type="synonym">Curculio ferrugineus</name>
    <dbReference type="NCBI Taxonomy" id="354439"/>
    <lineage>
        <taxon>Eukaryota</taxon>
        <taxon>Metazoa</taxon>
        <taxon>Ecdysozoa</taxon>
        <taxon>Arthropoda</taxon>
        <taxon>Hexapoda</taxon>
        <taxon>Insecta</taxon>
        <taxon>Pterygota</taxon>
        <taxon>Neoptera</taxon>
        <taxon>Endopterygota</taxon>
        <taxon>Coleoptera</taxon>
        <taxon>Polyphaga</taxon>
        <taxon>Cucujiformia</taxon>
        <taxon>Curculionidae</taxon>
        <taxon>Dryophthorinae</taxon>
        <taxon>Rhynchophorus</taxon>
    </lineage>
</organism>
<keyword evidence="7" id="KW-1185">Reference proteome</keyword>
<comment type="subcellular location">
    <subcellularLocation>
        <location evidence="1">Membrane</location>
        <topology evidence="1">Multi-pass membrane protein</topology>
    </subcellularLocation>
</comment>
<dbReference type="OrthoDB" id="5957871at2759"/>
<feature type="transmembrane region" description="Helical" evidence="5">
    <location>
        <begin position="20"/>
        <end position="44"/>
    </location>
</feature>
<keyword evidence="5" id="KW-0812">Transmembrane</keyword>
<accession>A0A834IAD9</accession>
<dbReference type="GO" id="GO:0071880">
    <property type="term" value="P:adenylate cyclase-activating adrenergic receptor signaling pathway"/>
    <property type="evidence" value="ECO:0007669"/>
    <property type="project" value="TreeGrafter"/>
</dbReference>
<dbReference type="GO" id="GO:0004989">
    <property type="term" value="F:octopamine receptor activity"/>
    <property type="evidence" value="ECO:0007669"/>
    <property type="project" value="TreeGrafter"/>
</dbReference>
<comment type="caution">
    <text evidence="6">The sequence shown here is derived from an EMBL/GenBank/DDBJ whole genome shotgun (WGS) entry which is preliminary data.</text>
</comment>
<proteinExistence type="predicted"/>
<dbReference type="EMBL" id="JAACXV010001513">
    <property type="protein sequence ID" value="KAF7277502.1"/>
    <property type="molecule type" value="Genomic_DNA"/>
</dbReference>
<protein>
    <submittedName>
        <fullName evidence="6">Uncharacterized protein</fullName>
    </submittedName>
</protein>
<dbReference type="Gene3D" id="1.20.1070.10">
    <property type="entry name" value="Rhodopsin 7-helix transmembrane proteins"/>
    <property type="match status" value="1"/>
</dbReference>
<dbReference type="GO" id="GO:0043410">
    <property type="term" value="P:positive regulation of MAPK cascade"/>
    <property type="evidence" value="ECO:0007669"/>
    <property type="project" value="TreeGrafter"/>
</dbReference>
<dbReference type="SUPFAM" id="SSF81321">
    <property type="entry name" value="Family A G protein-coupled receptor-like"/>
    <property type="match status" value="1"/>
</dbReference>
<keyword evidence="4" id="KW-0807">Transducer</keyword>
<evidence type="ECO:0000256" key="5">
    <source>
        <dbReference type="SAM" id="Phobius"/>
    </source>
</evidence>
<evidence type="ECO:0000256" key="2">
    <source>
        <dbReference type="ARBA" id="ARBA00023040"/>
    </source>
</evidence>
<evidence type="ECO:0000256" key="1">
    <source>
        <dbReference type="ARBA" id="ARBA00004141"/>
    </source>
</evidence>
<evidence type="ECO:0000313" key="7">
    <source>
        <dbReference type="Proteomes" id="UP000625711"/>
    </source>
</evidence>
<name>A0A834IAD9_RHYFE</name>
<evidence type="ECO:0000313" key="6">
    <source>
        <dbReference type="EMBL" id="KAF7277502.1"/>
    </source>
</evidence>
<dbReference type="GO" id="GO:0005886">
    <property type="term" value="C:plasma membrane"/>
    <property type="evidence" value="ECO:0007669"/>
    <property type="project" value="TreeGrafter"/>
</dbReference>
<keyword evidence="2" id="KW-0297">G-protein coupled receptor</keyword>
<reference evidence="6" key="1">
    <citation type="submission" date="2020-08" db="EMBL/GenBank/DDBJ databases">
        <title>Genome sequencing and assembly of the red palm weevil Rhynchophorus ferrugineus.</title>
        <authorList>
            <person name="Dias G.B."/>
            <person name="Bergman C.M."/>
            <person name="Manee M."/>
        </authorList>
    </citation>
    <scope>NUCLEOTIDE SEQUENCE</scope>
    <source>
        <strain evidence="6">AA-2017</strain>
        <tissue evidence="6">Whole larva</tissue>
    </source>
</reference>
<keyword evidence="3" id="KW-0675">Receptor</keyword>
<feature type="non-terminal residue" evidence="6">
    <location>
        <position position="119"/>
    </location>
</feature>
<dbReference type="AlphaFoldDB" id="A0A834IAD9"/>